<dbReference type="Proteomes" id="UP000027586">
    <property type="component" value="Unassembled WGS sequence"/>
</dbReference>
<protein>
    <submittedName>
        <fullName evidence="1">Uncharacterized protein</fullName>
    </submittedName>
</protein>
<sequence>MPIPPQETNAIVEVHVCISVTIASGVGCSAQIGKCEEHQGAPSSHAIHKPSLNWVNRWSMMTLFGCSIRKQGRARSTMTQASVPIQKITVLSFIQDLMGLYTASFGLNMLDEGTSGSNKISISKQERCMVGSMQQHILDRLDTRLFASIKKWYGNATRMAQTSLSAI</sequence>
<dbReference type="EMBL" id="CBTN010000060">
    <property type="protein sequence ID" value="CDH58719.1"/>
    <property type="molecule type" value="Genomic_DNA"/>
</dbReference>
<dbReference type="AlphaFoldDB" id="A0A068S8U5"/>
<dbReference type="OrthoDB" id="10503475at2759"/>
<evidence type="ECO:0000313" key="2">
    <source>
        <dbReference type="Proteomes" id="UP000027586"/>
    </source>
</evidence>
<accession>A0A068S8U5</accession>
<reference evidence="1" key="1">
    <citation type="submission" date="2013-08" db="EMBL/GenBank/DDBJ databases">
        <title>Gene expansion shapes genome architecture in the human pathogen Lichtheimia corymbifera: an evolutionary genomics analysis in the ancient terrestrial Mucorales (Mucoromycotina).</title>
        <authorList>
            <person name="Schwartze V.U."/>
            <person name="Winter S."/>
            <person name="Shelest E."/>
            <person name="Marcet-Houben M."/>
            <person name="Horn F."/>
            <person name="Wehner S."/>
            <person name="Hoffmann K."/>
            <person name="Riege K."/>
            <person name="Sammeth M."/>
            <person name="Nowrousian M."/>
            <person name="Valiante V."/>
            <person name="Linde J."/>
            <person name="Jacobsen I.D."/>
            <person name="Marz M."/>
            <person name="Brakhage A.A."/>
            <person name="Gabaldon T."/>
            <person name="Bocker S."/>
            <person name="Voigt K."/>
        </authorList>
    </citation>
    <scope>NUCLEOTIDE SEQUENCE [LARGE SCALE GENOMIC DNA]</scope>
    <source>
        <strain evidence="1">FSU 9682</strain>
    </source>
</reference>
<dbReference type="VEuPathDB" id="FungiDB:LCOR_09569.1"/>
<name>A0A068S8U5_9FUNG</name>
<gene>
    <name evidence="1" type="ORF">LCOR_09569.1</name>
</gene>
<evidence type="ECO:0000313" key="1">
    <source>
        <dbReference type="EMBL" id="CDH58719.1"/>
    </source>
</evidence>
<keyword evidence="2" id="KW-1185">Reference proteome</keyword>
<comment type="caution">
    <text evidence="1">The sequence shown here is derived from an EMBL/GenBank/DDBJ whole genome shotgun (WGS) entry which is preliminary data.</text>
</comment>
<organism evidence="1 2">
    <name type="scientific">Lichtheimia corymbifera JMRC:FSU:9682</name>
    <dbReference type="NCBI Taxonomy" id="1263082"/>
    <lineage>
        <taxon>Eukaryota</taxon>
        <taxon>Fungi</taxon>
        <taxon>Fungi incertae sedis</taxon>
        <taxon>Mucoromycota</taxon>
        <taxon>Mucoromycotina</taxon>
        <taxon>Mucoromycetes</taxon>
        <taxon>Mucorales</taxon>
        <taxon>Lichtheimiaceae</taxon>
        <taxon>Lichtheimia</taxon>
    </lineage>
</organism>
<proteinExistence type="predicted"/>